<name>A0AAV4SD59_CAEEX</name>
<organism evidence="1 2">
    <name type="scientific">Caerostris extrusa</name>
    <name type="common">Bark spider</name>
    <name type="synonym">Caerostris bankana</name>
    <dbReference type="NCBI Taxonomy" id="172846"/>
    <lineage>
        <taxon>Eukaryota</taxon>
        <taxon>Metazoa</taxon>
        <taxon>Ecdysozoa</taxon>
        <taxon>Arthropoda</taxon>
        <taxon>Chelicerata</taxon>
        <taxon>Arachnida</taxon>
        <taxon>Araneae</taxon>
        <taxon>Araneomorphae</taxon>
        <taxon>Entelegynae</taxon>
        <taxon>Araneoidea</taxon>
        <taxon>Araneidae</taxon>
        <taxon>Caerostris</taxon>
    </lineage>
</organism>
<sequence length="85" mass="9626">MRSRPLGRNKTSYGQSTRRRQYKAGGWAIDFGILPHKLTGKVPPRFELGSLDSESRVLTITPWNPSSHAGNRTWAAWVKARNPNH</sequence>
<evidence type="ECO:0000313" key="2">
    <source>
        <dbReference type="Proteomes" id="UP001054945"/>
    </source>
</evidence>
<proteinExistence type="predicted"/>
<dbReference type="Proteomes" id="UP001054945">
    <property type="component" value="Unassembled WGS sequence"/>
</dbReference>
<dbReference type="EMBL" id="BPLR01009251">
    <property type="protein sequence ID" value="GIY30581.1"/>
    <property type="molecule type" value="Genomic_DNA"/>
</dbReference>
<keyword evidence="2" id="KW-1185">Reference proteome</keyword>
<gene>
    <name evidence="1" type="ORF">CEXT_415911</name>
</gene>
<protein>
    <submittedName>
        <fullName evidence="1">Uncharacterized protein</fullName>
    </submittedName>
</protein>
<evidence type="ECO:0000313" key="1">
    <source>
        <dbReference type="EMBL" id="GIY30581.1"/>
    </source>
</evidence>
<reference evidence="1 2" key="1">
    <citation type="submission" date="2021-06" db="EMBL/GenBank/DDBJ databases">
        <title>Caerostris extrusa draft genome.</title>
        <authorList>
            <person name="Kono N."/>
            <person name="Arakawa K."/>
        </authorList>
    </citation>
    <scope>NUCLEOTIDE SEQUENCE [LARGE SCALE GENOMIC DNA]</scope>
</reference>
<comment type="caution">
    <text evidence="1">The sequence shown here is derived from an EMBL/GenBank/DDBJ whole genome shotgun (WGS) entry which is preliminary data.</text>
</comment>
<dbReference type="AlphaFoldDB" id="A0AAV4SD59"/>
<accession>A0AAV4SD59</accession>